<dbReference type="EMBL" id="KB456271">
    <property type="protein sequence ID" value="EMF08364.1"/>
    <property type="molecule type" value="Genomic_DNA"/>
</dbReference>
<keyword evidence="2" id="KW-1185">Reference proteome</keyword>
<evidence type="ECO:0000313" key="1">
    <source>
        <dbReference type="EMBL" id="EMF08364.1"/>
    </source>
</evidence>
<dbReference type="AlphaFoldDB" id="M3AS72"/>
<organism evidence="1 2">
    <name type="scientific">Sphaerulina musiva (strain SO2202)</name>
    <name type="common">Poplar stem canker fungus</name>
    <name type="synonym">Septoria musiva</name>
    <dbReference type="NCBI Taxonomy" id="692275"/>
    <lineage>
        <taxon>Eukaryota</taxon>
        <taxon>Fungi</taxon>
        <taxon>Dikarya</taxon>
        <taxon>Ascomycota</taxon>
        <taxon>Pezizomycotina</taxon>
        <taxon>Dothideomycetes</taxon>
        <taxon>Dothideomycetidae</taxon>
        <taxon>Mycosphaerellales</taxon>
        <taxon>Mycosphaerellaceae</taxon>
        <taxon>Sphaerulina</taxon>
    </lineage>
</organism>
<dbReference type="HOGENOM" id="CLU_2251742_0_0_1"/>
<gene>
    <name evidence="1" type="ORF">SEPMUDRAFT_152051</name>
</gene>
<dbReference type="Proteomes" id="UP000016931">
    <property type="component" value="Unassembled WGS sequence"/>
</dbReference>
<protein>
    <submittedName>
        <fullName evidence="1">Uncharacterized protein</fullName>
    </submittedName>
</protein>
<dbReference type="GeneID" id="27904352"/>
<dbReference type="RefSeq" id="XP_016756485.1">
    <property type="nucleotide sequence ID" value="XM_016907215.1"/>
</dbReference>
<proteinExistence type="predicted"/>
<evidence type="ECO:0000313" key="2">
    <source>
        <dbReference type="Proteomes" id="UP000016931"/>
    </source>
</evidence>
<name>M3AS72_SPHMS</name>
<accession>M3AS72</accession>
<reference evidence="1 2" key="1">
    <citation type="journal article" date="2012" name="PLoS Pathog.">
        <title>Diverse lifestyles and strategies of plant pathogenesis encoded in the genomes of eighteen Dothideomycetes fungi.</title>
        <authorList>
            <person name="Ohm R.A."/>
            <person name="Feau N."/>
            <person name="Henrissat B."/>
            <person name="Schoch C.L."/>
            <person name="Horwitz B.A."/>
            <person name="Barry K.W."/>
            <person name="Condon B.J."/>
            <person name="Copeland A.C."/>
            <person name="Dhillon B."/>
            <person name="Glaser F."/>
            <person name="Hesse C.N."/>
            <person name="Kosti I."/>
            <person name="LaButti K."/>
            <person name="Lindquist E.A."/>
            <person name="Lucas S."/>
            <person name="Salamov A.A."/>
            <person name="Bradshaw R.E."/>
            <person name="Ciuffetti L."/>
            <person name="Hamelin R.C."/>
            <person name="Kema G.H.J."/>
            <person name="Lawrence C."/>
            <person name="Scott J.A."/>
            <person name="Spatafora J.W."/>
            <person name="Turgeon B.G."/>
            <person name="de Wit P.J.G.M."/>
            <person name="Zhong S."/>
            <person name="Goodwin S.B."/>
            <person name="Grigoriev I.V."/>
        </authorList>
    </citation>
    <scope>NUCLEOTIDE SEQUENCE [LARGE SCALE GENOMIC DNA]</scope>
    <source>
        <strain evidence="1 2">SO2202</strain>
    </source>
</reference>
<sequence length="104" mass="11407">MRLLTPLSPSCYTKFRFGDLRMSNSMGLMFDARSSPLLGFDKGWSPCCRLCCVKAAELSQFGKKDVQVMMKAIESSTESASVRLSFTGQVAGASLMLQFAYDGI</sequence>